<name>A0A8H3UY84_VENIN</name>
<dbReference type="Proteomes" id="UP000490939">
    <property type="component" value="Unassembled WGS sequence"/>
</dbReference>
<organism evidence="2 4">
    <name type="scientific">Venturia inaequalis</name>
    <name type="common">Apple scab fungus</name>
    <dbReference type="NCBI Taxonomy" id="5025"/>
    <lineage>
        <taxon>Eukaryota</taxon>
        <taxon>Fungi</taxon>
        <taxon>Dikarya</taxon>
        <taxon>Ascomycota</taxon>
        <taxon>Pezizomycotina</taxon>
        <taxon>Dothideomycetes</taxon>
        <taxon>Pleosporomycetidae</taxon>
        <taxon>Venturiales</taxon>
        <taxon>Venturiaceae</taxon>
        <taxon>Venturia</taxon>
    </lineage>
</organism>
<dbReference type="AlphaFoldDB" id="A0A8H3UY84"/>
<accession>A0A8H3UY84</accession>
<dbReference type="Proteomes" id="UP000433883">
    <property type="component" value="Unassembled WGS sequence"/>
</dbReference>
<evidence type="ECO:0000313" key="4">
    <source>
        <dbReference type="Proteomes" id="UP000490939"/>
    </source>
</evidence>
<evidence type="ECO:0000313" key="2">
    <source>
        <dbReference type="EMBL" id="KAE9978751.1"/>
    </source>
</evidence>
<evidence type="ECO:0000256" key="1">
    <source>
        <dbReference type="SAM" id="MobiDB-lite"/>
    </source>
</evidence>
<gene>
    <name evidence="3" type="ORF">BLS_010029</name>
    <name evidence="2" type="ORF">EG327_007274</name>
</gene>
<feature type="compositionally biased region" description="Basic and acidic residues" evidence="1">
    <location>
        <begin position="488"/>
        <end position="497"/>
    </location>
</feature>
<comment type="caution">
    <text evidence="2">The sequence shown here is derived from an EMBL/GenBank/DDBJ whole genome shotgun (WGS) entry which is preliminary data.</text>
</comment>
<proteinExistence type="predicted"/>
<dbReference type="EMBL" id="WNWQ01000097">
    <property type="protein sequence ID" value="KAE9979213.1"/>
    <property type="molecule type" value="Genomic_DNA"/>
</dbReference>
<keyword evidence="4" id="KW-1185">Reference proteome</keyword>
<evidence type="ECO:0000313" key="3">
    <source>
        <dbReference type="EMBL" id="KAE9979213.1"/>
    </source>
</evidence>
<feature type="compositionally biased region" description="Basic and acidic residues" evidence="1">
    <location>
        <begin position="32"/>
        <end position="51"/>
    </location>
</feature>
<feature type="region of interest" description="Disordered" evidence="1">
    <location>
        <begin position="487"/>
        <end position="557"/>
    </location>
</feature>
<protein>
    <submittedName>
        <fullName evidence="2">Uncharacterized protein</fullName>
    </submittedName>
</protein>
<reference evidence="2 4" key="1">
    <citation type="submission" date="2019-07" db="EMBL/GenBank/DDBJ databases">
        <title>Venturia inaequalis Genome Resource.</title>
        <authorList>
            <person name="Lichtner F.J."/>
        </authorList>
    </citation>
    <scope>NUCLEOTIDE SEQUENCE [LARGE SCALE GENOMIC DNA]</scope>
    <source>
        <strain evidence="3">Bline_iso_100314</strain>
        <strain evidence="2 4">DMI_063113</strain>
    </source>
</reference>
<feature type="region of interest" description="Disordered" evidence="1">
    <location>
        <begin position="32"/>
        <end position="71"/>
    </location>
</feature>
<sequence>MACGPESALEIPLEPGIQLTTSATLHLSLPLRSHESNSDPNHRHLLPDKPYDPNVPPIKQNPAKPLANGSSPIQKLADELLRDILDLIEADPDKGVNVDRRAYLSQESFRPPPVPSSTRAQDLGSWRRTCKRFSQIGAIHQFGKVTTRFSTREFERLRWLAKQPHLTRHVKKFSYMVPYFYVEVGRDGVAEALPPILPGNLDVQVFVGKVRDQKRIVSMKEDLVALKEGISAFTKLQHVQILPVQDMNDRTLISYIRQNNNLSDRIQLKWAPACFHSTKTVGEALIWSHSPCTRFSSPNVSPQSALNLAQPNSLANLATQLTCIELHFDDGFELELDPFMKHLSPLFKMVFEAAKKLEAVHVGFPAHRPLTLNLEDLFHNVKWDKLIAFGIQGWKLDADEIKSLAERHRYTLKGLRLRDVLLKDGSRWKDVLGFLRDNMTRLDWVSLRRIGYAVQFDEQWANTGAEIPDDPPGGYSSESEIEFDDEHDNYSDLDDHAGPSNESFGEDHRDSDMSSLHSHSTHAEEQSDDEDRVTGDQVELPQLSPDTPTSPWHGIPKSTVMDIETAEDLGDNGFFVPNTTRKLWERWVVGRCQRRR</sequence>
<dbReference type="EMBL" id="WNWR01000432">
    <property type="protein sequence ID" value="KAE9978751.1"/>
    <property type="molecule type" value="Genomic_DNA"/>
</dbReference>